<proteinExistence type="predicted"/>
<evidence type="ECO:0000256" key="2">
    <source>
        <dbReference type="ARBA" id="ARBA00023239"/>
    </source>
</evidence>
<sequence length="164" mass="18405">MRRYFVKKLISGSQSEAWECIRYSMSSDVYDWFYLRRVEGRRGGTRGDVWTVELNTTSALANYAIEAGCTGGINGLANILGEEVCQVYQLFQESRLKEAVRLHHNLVTPNSLVTRELGVPAMKAALDYVGLYGGPCRRPLQPLTSEELHRVRDAFKAAGYGPKN</sequence>
<dbReference type="CDD" id="cd00408">
    <property type="entry name" value="DHDPS-like"/>
    <property type="match status" value="1"/>
</dbReference>
<comment type="subunit">
    <text evidence="1">Homotetramer.</text>
</comment>
<accession>A0A7R8VG30</accession>
<dbReference type="Gene3D" id="3.20.20.70">
    <property type="entry name" value="Aldolase class I"/>
    <property type="match status" value="1"/>
</dbReference>
<keyword evidence="2" id="KW-0456">Lyase</keyword>
<dbReference type="GO" id="GO:0008840">
    <property type="term" value="F:4-hydroxy-tetrahydrodipicolinate synthase activity"/>
    <property type="evidence" value="ECO:0007669"/>
    <property type="project" value="TreeGrafter"/>
</dbReference>
<dbReference type="PANTHER" id="PTHR12128">
    <property type="entry name" value="DIHYDRODIPICOLINATE SYNTHASE"/>
    <property type="match status" value="1"/>
</dbReference>
<dbReference type="InterPro" id="IPR013785">
    <property type="entry name" value="Aldolase_TIM"/>
</dbReference>
<evidence type="ECO:0000313" key="3">
    <source>
        <dbReference type="EMBL" id="CAD7197793.1"/>
    </source>
</evidence>
<name>A0A7R8VG30_TIMDO</name>
<dbReference type="AlphaFoldDB" id="A0A7R8VG30"/>
<organism evidence="3">
    <name type="scientific">Timema douglasi</name>
    <name type="common">Walking stick</name>
    <dbReference type="NCBI Taxonomy" id="61478"/>
    <lineage>
        <taxon>Eukaryota</taxon>
        <taxon>Metazoa</taxon>
        <taxon>Ecdysozoa</taxon>
        <taxon>Arthropoda</taxon>
        <taxon>Hexapoda</taxon>
        <taxon>Insecta</taxon>
        <taxon>Pterygota</taxon>
        <taxon>Neoptera</taxon>
        <taxon>Polyneoptera</taxon>
        <taxon>Phasmatodea</taxon>
        <taxon>Timematodea</taxon>
        <taxon>Timematoidea</taxon>
        <taxon>Timematidae</taxon>
        <taxon>Timema</taxon>
    </lineage>
</organism>
<reference evidence="3" key="1">
    <citation type="submission" date="2020-11" db="EMBL/GenBank/DDBJ databases">
        <authorList>
            <person name="Tran Van P."/>
        </authorList>
    </citation>
    <scope>NUCLEOTIDE SEQUENCE</scope>
</reference>
<dbReference type="SUPFAM" id="SSF51569">
    <property type="entry name" value="Aldolase"/>
    <property type="match status" value="1"/>
</dbReference>
<gene>
    <name evidence="3" type="ORF">TDIB3V08_LOCUS4094</name>
</gene>
<dbReference type="PANTHER" id="PTHR12128:SF66">
    <property type="entry name" value="4-HYDROXY-2-OXOGLUTARATE ALDOLASE, MITOCHONDRIAL"/>
    <property type="match status" value="1"/>
</dbReference>
<dbReference type="InterPro" id="IPR002220">
    <property type="entry name" value="DapA-like"/>
</dbReference>
<dbReference type="EMBL" id="OA565835">
    <property type="protein sequence ID" value="CAD7197793.1"/>
    <property type="molecule type" value="Genomic_DNA"/>
</dbReference>
<dbReference type="Pfam" id="PF00701">
    <property type="entry name" value="DHDPS"/>
    <property type="match status" value="1"/>
</dbReference>
<protein>
    <submittedName>
        <fullName evidence="3">Uncharacterized protein</fullName>
    </submittedName>
</protein>
<evidence type="ECO:0000256" key="1">
    <source>
        <dbReference type="ARBA" id="ARBA00011881"/>
    </source>
</evidence>